<keyword evidence="1" id="KW-0732">Signal</keyword>
<gene>
    <name evidence="2" type="ORF">CEP52_003098</name>
</gene>
<feature type="chain" id="PRO_5019435186" evidence="1">
    <location>
        <begin position="22"/>
        <end position="184"/>
    </location>
</feature>
<proteinExistence type="predicted"/>
<sequence>MSIKQWLGVFISLCIFSAVEKILVDIARSSKINSQRAGVATAPAEPSDQVARTVYQVLVSLFSNSSDALSTNAKLEEPLIHHIARVVRRDTWLPNHIFSSFDFLLKLGTGESPSYGFNGFFMPARRYSGPPGSGLFTPGSTRAAVQTSLPNLDAVYRSLRVGSTLRSAWFETGVASSGALCATS</sequence>
<accession>A0A428UAD4</accession>
<evidence type="ECO:0000313" key="2">
    <source>
        <dbReference type="EMBL" id="RSM11164.1"/>
    </source>
</evidence>
<dbReference type="EMBL" id="NKCK01000019">
    <property type="protein sequence ID" value="RSM11164.1"/>
    <property type="molecule type" value="Genomic_DNA"/>
</dbReference>
<evidence type="ECO:0000256" key="1">
    <source>
        <dbReference type="SAM" id="SignalP"/>
    </source>
</evidence>
<feature type="signal peptide" evidence="1">
    <location>
        <begin position="1"/>
        <end position="21"/>
    </location>
</feature>
<protein>
    <submittedName>
        <fullName evidence="2">Uncharacterized protein</fullName>
    </submittedName>
</protein>
<dbReference type="STRING" id="1325735.A0A428UAD4"/>
<comment type="caution">
    <text evidence="2">The sequence shown here is derived from an EMBL/GenBank/DDBJ whole genome shotgun (WGS) entry which is preliminary data.</text>
</comment>
<dbReference type="Proteomes" id="UP000287144">
    <property type="component" value="Unassembled WGS sequence"/>
</dbReference>
<dbReference type="AlphaFoldDB" id="A0A428UAD4"/>
<organism evidence="2 3">
    <name type="scientific">Fusarium oligoseptatum</name>
    <dbReference type="NCBI Taxonomy" id="2604345"/>
    <lineage>
        <taxon>Eukaryota</taxon>
        <taxon>Fungi</taxon>
        <taxon>Dikarya</taxon>
        <taxon>Ascomycota</taxon>
        <taxon>Pezizomycotina</taxon>
        <taxon>Sordariomycetes</taxon>
        <taxon>Hypocreomycetidae</taxon>
        <taxon>Hypocreales</taxon>
        <taxon>Nectriaceae</taxon>
        <taxon>Fusarium</taxon>
        <taxon>Fusarium solani species complex</taxon>
    </lineage>
</organism>
<evidence type="ECO:0000313" key="3">
    <source>
        <dbReference type="Proteomes" id="UP000287144"/>
    </source>
</evidence>
<name>A0A428UAD4_9HYPO</name>
<keyword evidence="3" id="KW-1185">Reference proteome</keyword>
<reference evidence="2 3" key="1">
    <citation type="submission" date="2017-06" db="EMBL/GenBank/DDBJ databases">
        <title>Comparative genomic analysis of Ambrosia Fusariam Clade fungi.</title>
        <authorList>
            <person name="Stajich J.E."/>
            <person name="Carrillo J."/>
            <person name="Kijimoto T."/>
            <person name="Eskalen A."/>
            <person name="O'Donnell K."/>
            <person name="Kasson M."/>
        </authorList>
    </citation>
    <scope>NUCLEOTIDE SEQUENCE [LARGE SCALE GENOMIC DNA]</scope>
    <source>
        <strain evidence="2 3">NRRL62579</strain>
    </source>
</reference>